<feature type="region of interest" description="Disordered" evidence="1">
    <location>
        <begin position="1"/>
        <end position="45"/>
    </location>
</feature>
<gene>
    <name evidence="2" type="ORF">ACFFX0_03150</name>
</gene>
<accession>A0ABV5FU95</accession>
<protein>
    <submittedName>
        <fullName evidence="2">Uncharacterized protein</fullName>
    </submittedName>
</protein>
<evidence type="ECO:0000313" key="2">
    <source>
        <dbReference type="EMBL" id="MFB9070239.1"/>
    </source>
</evidence>
<dbReference type="EMBL" id="JBHMFI010000001">
    <property type="protein sequence ID" value="MFB9070239.1"/>
    <property type="molecule type" value="Genomic_DNA"/>
</dbReference>
<evidence type="ECO:0000313" key="3">
    <source>
        <dbReference type="Proteomes" id="UP001589575"/>
    </source>
</evidence>
<dbReference type="Proteomes" id="UP001589575">
    <property type="component" value="Unassembled WGS sequence"/>
</dbReference>
<sequence length="45" mass="5050">MRWSSRRLDTRPHRSCCSGPGRGHRWARQRTSTTGSPCSVPPRAG</sequence>
<keyword evidence="3" id="KW-1185">Reference proteome</keyword>
<proteinExistence type="predicted"/>
<comment type="caution">
    <text evidence="2">The sequence shown here is derived from an EMBL/GenBank/DDBJ whole genome shotgun (WGS) entry which is preliminary data.</text>
</comment>
<organism evidence="2 3">
    <name type="scientific">Citricoccus parietis</name>
    <dbReference type="NCBI Taxonomy" id="592307"/>
    <lineage>
        <taxon>Bacteria</taxon>
        <taxon>Bacillati</taxon>
        <taxon>Actinomycetota</taxon>
        <taxon>Actinomycetes</taxon>
        <taxon>Micrococcales</taxon>
        <taxon>Micrococcaceae</taxon>
        <taxon>Citricoccus</taxon>
    </lineage>
</organism>
<evidence type="ECO:0000256" key="1">
    <source>
        <dbReference type="SAM" id="MobiDB-lite"/>
    </source>
</evidence>
<name>A0ABV5FU95_9MICC</name>
<feature type="compositionally biased region" description="Basic and acidic residues" evidence="1">
    <location>
        <begin position="1"/>
        <end position="12"/>
    </location>
</feature>
<reference evidence="2 3" key="1">
    <citation type="submission" date="2024-09" db="EMBL/GenBank/DDBJ databases">
        <authorList>
            <person name="Sun Q."/>
            <person name="Mori K."/>
        </authorList>
    </citation>
    <scope>NUCLEOTIDE SEQUENCE [LARGE SCALE GENOMIC DNA]</scope>
    <source>
        <strain evidence="2 3">CCM 7609</strain>
    </source>
</reference>